<comment type="caution">
    <text evidence="5">The sequence shown here is derived from an EMBL/GenBank/DDBJ whole genome shotgun (WGS) entry which is preliminary data.</text>
</comment>
<evidence type="ECO:0000313" key="6">
    <source>
        <dbReference type="Proteomes" id="UP000030889"/>
    </source>
</evidence>
<dbReference type="PANTHER" id="PTHR35089:SF1">
    <property type="entry name" value="CHAPERONE PROTEIN SKP"/>
    <property type="match status" value="1"/>
</dbReference>
<keyword evidence="3" id="KW-0175">Coiled coil</keyword>
<dbReference type="InterPro" id="IPR024930">
    <property type="entry name" value="Skp_dom_sf"/>
</dbReference>
<proteinExistence type="inferred from homology"/>
<reference evidence="5 6" key="1">
    <citation type="submission" date="2014-09" db="EMBL/GenBank/DDBJ databases">
        <title>Alistipes sp. 627, sp. nov., a novel member of the family Rikenellaceae isolated from human faeces.</title>
        <authorList>
            <person name="Shkoporov A.N."/>
            <person name="Chaplin A.V."/>
            <person name="Motuzova O.V."/>
            <person name="Kafarskaia L.I."/>
            <person name="Khokhlova E.V."/>
            <person name="Efimov B.A."/>
        </authorList>
    </citation>
    <scope>NUCLEOTIDE SEQUENCE [LARGE SCALE GENOMIC DNA]</scope>
    <source>
        <strain evidence="5 6">627</strain>
    </source>
</reference>
<dbReference type="InterPro" id="IPR005632">
    <property type="entry name" value="Chaperone_Skp"/>
</dbReference>
<dbReference type="SUPFAM" id="SSF111384">
    <property type="entry name" value="OmpH-like"/>
    <property type="match status" value="1"/>
</dbReference>
<evidence type="ECO:0000256" key="2">
    <source>
        <dbReference type="ARBA" id="ARBA00022729"/>
    </source>
</evidence>
<dbReference type="RefSeq" id="WP_022063913.1">
    <property type="nucleotide sequence ID" value="NZ_JRGF01000006.1"/>
</dbReference>
<protein>
    <recommendedName>
        <fullName evidence="7">OmpH family outer membrane protein</fullName>
    </recommendedName>
</protein>
<accession>A0ABR4YIE6</accession>
<comment type="similarity">
    <text evidence="1">Belongs to the Skp family.</text>
</comment>
<name>A0ABR4YIE6_9BACT</name>
<sequence>MKKIILTLAGFLFLFSASANAQQPKFGYINLQEVVSLMPERTEAQTQLQKINDDYASMLELMQVEFNNKVQEYQKNMSTYSDAVKQVKERELQDLDTRMQELYTTANKELETKSNELMAPIIEKAENAIKKVGRDNGFLIIFDESMRPMAYYDESALVNALPLVKKELGIAE</sequence>
<gene>
    <name evidence="5" type="ORF">LG35_05610</name>
</gene>
<evidence type="ECO:0000256" key="1">
    <source>
        <dbReference type="ARBA" id="ARBA00009091"/>
    </source>
</evidence>
<keyword evidence="6" id="KW-1185">Reference proteome</keyword>
<evidence type="ECO:0000256" key="4">
    <source>
        <dbReference type="SAM" id="SignalP"/>
    </source>
</evidence>
<evidence type="ECO:0000256" key="3">
    <source>
        <dbReference type="SAM" id="Coils"/>
    </source>
</evidence>
<organism evidence="5 6">
    <name type="scientific">Alistipes inops</name>
    <dbReference type="NCBI Taxonomy" id="1501391"/>
    <lineage>
        <taxon>Bacteria</taxon>
        <taxon>Pseudomonadati</taxon>
        <taxon>Bacteroidota</taxon>
        <taxon>Bacteroidia</taxon>
        <taxon>Bacteroidales</taxon>
        <taxon>Rikenellaceae</taxon>
        <taxon>Alistipes</taxon>
    </lineage>
</organism>
<dbReference type="PANTHER" id="PTHR35089">
    <property type="entry name" value="CHAPERONE PROTEIN SKP"/>
    <property type="match status" value="1"/>
</dbReference>
<evidence type="ECO:0000313" key="5">
    <source>
        <dbReference type="EMBL" id="KHE42036.1"/>
    </source>
</evidence>
<feature type="chain" id="PRO_5045674831" description="OmpH family outer membrane protein" evidence="4">
    <location>
        <begin position="22"/>
        <end position="172"/>
    </location>
</feature>
<dbReference type="EMBL" id="JRGF01000006">
    <property type="protein sequence ID" value="KHE42036.1"/>
    <property type="molecule type" value="Genomic_DNA"/>
</dbReference>
<dbReference type="Gene3D" id="3.30.910.20">
    <property type="entry name" value="Skp domain"/>
    <property type="match status" value="1"/>
</dbReference>
<dbReference type="SMART" id="SM00935">
    <property type="entry name" value="OmpH"/>
    <property type="match status" value="1"/>
</dbReference>
<dbReference type="Pfam" id="PF03938">
    <property type="entry name" value="OmpH"/>
    <property type="match status" value="1"/>
</dbReference>
<evidence type="ECO:0008006" key="7">
    <source>
        <dbReference type="Google" id="ProtNLM"/>
    </source>
</evidence>
<feature type="signal peptide" evidence="4">
    <location>
        <begin position="1"/>
        <end position="21"/>
    </location>
</feature>
<keyword evidence="2 4" id="KW-0732">Signal</keyword>
<dbReference type="Proteomes" id="UP000030889">
    <property type="component" value="Unassembled WGS sequence"/>
</dbReference>
<feature type="coiled-coil region" evidence="3">
    <location>
        <begin position="70"/>
        <end position="105"/>
    </location>
</feature>